<protein>
    <submittedName>
        <fullName evidence="2">Uncharacterized protein</fullName>
    </submittedName>
</protein>
<name>A0A0A9HLL9_ARUDO</name>
<evidence type="ECO:0000256" key="1">
    <source>
        <dbReference type="SAM" id="MobiDB-lite"/>
    </source>
</evidence>
<reference evidence="2" key="1">
    <citation type="submission" date="2014-09" db="EMBL/GenBank/DDBJ databases">
        <authorList>
            <person name="Magalhaes I.L.F."/>
            <person name="Oliveira U."/>
            <person name="Santos F.R."/>
            <person name="Vidigal T.H.D.A."/>
            <person name="Brescovit A.D."/>
            <person name="Santos A.J."/>
        </authorList>
    </citation>
    <scope>NUCLEOTIDE SEQUENCE</scope>
    <source>
        <tissue evidence="2">Shoot tissue taken approximately 20 cm above the soil surface</tissue>
    </source>
</reference>
<evidence type="ECO:0000313" key="2">
    <source>
        <dbReference type="EMBL" id="JAE37602.1"/>
    </source>
</evidence>
<organism evidence="2">
    <name type="scientific">Arundo donax</name>
    <name type="common">Giant reed</name>
    <name type="synonym">Donax arundinaceus</name>
    <dbReference type="NCBI Taxonomy" id="35708"/>
    <lineage>
        <taxon>Eukaryota</taxon>
        <taxon>Viridiplantae</taxon>
        <taxon>Streptophyta</taxon>
        <taxon>Embryophyta</taxon>
        <taxon>Tracheophyta</taxon>
        <taxon>Spermatophyta</taxon>
        <taxon>Magnoliopsida</taxon>
        <taxon>Liliopsida</taxon>
        <taxon>Poales</taxon>
        <taxon>Poaceae</taxon>
        <taxon>PACMAD clade</taxon>
        <taxon>Arundinoideae</taxon>
        <taxon>Arundineae</taxon>
        <taxon>Arundo</taxon>
    </lineage>
</organism>
<accession>A0A0A9HLL9</accession>
<feature type="region of interest" description="Disordered" evidence="1">
    <location>
        <begin position="1"/>
        <end position="82"/>
    </location>
</feature>
<dbReference type="EMBL" id="GBRH01160294">
    <property type="protein sequence ID" value="JAE37602.1"/>
    <property type="molecule type" value="Transcribed_RNA"/>
</dbReference>
<reference evidence="2" key="2">
    <citation type="journal article" date="2015" name="Data Brief">
        <title>Shoot transcriptome of the giant reed, Arundo donax.</title>
        <authorList>
            <person name="Barrero R.A."/>
            <person name="Guerrero F.D."/>
            <person name="Moolhuijzen P."/>
            <person name="Goolsby J.A."/>
            <person name="Tidwell J."/>
            <person name="Bellgard S.E."/>
            <person name="Bellgard M.I."/>
        </authorList>
    </citation>
    <scope>NUCLEOTIDE SEQUENCE</scope>
    <source>
        <tissue evidence="2">Shoot tissue taken approximately 20 cm above the soil surface</tissue>
    </source>
</reference>
<sequence>MRSRSPTATSSIPPQPINPSSSFCGACSMPAQPQPAHSPHFRIFACQSGKAAQEQPPPPHLSKEPEPRTPKPGLTAHQKRKR</sequence>
<dbReference type="AlphaFoldDB" id="A0A0A9HLL9"/>
<proteinExistence type="predicted"/>